<evidence type="ECO:0000256" key="3">
    <source>
        <dbReference type="ARBA" id="ARBA00022840"/>
    </source>
</evidence>
<dbReference type="InterPro" id="IPR003439">
    <property type="entry name" value="ABC_transporter-like_ATP-bd"/>
</dbReference>
<dbReference type="OrthoDB" id="9809450at2"/>
<keyword evidence="2" id="KW-0547">Nucleotide-binding</keyword>
<dbReference type="EMBL" id="ANAH02000010">
    <property type="protein sequence ID" value="EPX61235.1"/>
    <property type="molecule type" value="Genomic_DNA"/>
</dbReference>
<dbReference type="PANTHER" id="PTHR24220">
    <property type="entry name" value="IMPORT ATP-BINDING PROTEIN"/>
    <property type="match status" value="1"/>
</dbReference>
<dbReference type="Gene3D" id="3.40.50.300">
    <property type="entry name" value="P-loop containing nucleotide triphosphate hydrolases"/>
    <property type="match status" value="1"/>
</dbReference>
<dbReference type="GO" id="GO:0016887">
    <property type="term" value="F:ATP hydrolysis activity"/>
    <property type="evidence" value="ECO:0007669"/>
    <property type="project" value="InterPro"/>
</dbReference>
<dbReference type="InterPro" id="IPR017871">
    <property type="entry name" value="ABC_transporter-like_CS"/>
</dbReference>
<reference evidence="6" key="1">
    <citation type="submission" date="2013-05" db="EMBL/GenBank/DDBJ databases">
        <title>Genome assembly of Cystobacter fuscus DSM 2262.</title>
        <authorList>
            <person name="Sharma G."/>
            <person name="Khatri I."/>
            <person name="Kaur C."/>
            <person name="Mayilraj S."/>
            <person name="Subramanian S."/>
        </authorList>
    </citation>
    <scope>NUCLEOTIDE SEQUENCE [LARGE SCALE GENOMIC DNA]</scope>
    <source>
        <strain evidence="6">DSM 2262</strain>
    </source>
</reference>
<dbReference type="GO" id="GO:0098796">
    <property type="term" value="C:membrane protein complex"/>
    <property type="evidence" value="ECO:0007669"/>
    <property type="project" value="UniProtKB-ARBA"/>
</dbReference>
<evidence type="ECO:0000256" key="4">
    <source>
        <dbReference type="ARBA" id="ARBA00038388"/>
    </source>
</evidence>
<dbReference type="eggNOG" id="COG1136">
    <property type="taxonomic scope" value="Bacteria"/>
</dbReference>
<dbReference type="InterPro" id="IPR015854">
    <property type="entry name" value="ABC_transpr_LolD-like"/>
</dbReference>
<evidence type="ECO:0000256" key="2">
    <source>
        <dbReference type="ARBA" id="ARBA00022741"/>
    </source>
</evidence>
<keyword evidence="3 6" id="KW-0067">ATP-binding</keyword>
<dbReference type="SUPFAM" id="SSF52540">
    <property type="entry name" value="P-loop containing nucleoside triphosphate hydrolases"/>
    <property type="match status" value="1"/>
</dbReference>
<keyword evidence="1" id="KW-0813">Transport</keyword>
<comment type="similarity">
    <text evidence="4">Belongs to the ABC transporter superfamily. Macrolide exporter (TC 3.A.1.122) family.</text>
</comment>
<gene>
    <name evidence="6" type="ORF">D187_001018</name>
</gene>
<protein>
    <submittedName>
        <fullName evidence="6">ABC transporter, ATP-binding protein</fullName>
    </submittedName>
</protein>
<dbReference type="InterPro" id="IPR017911">
    <property type="entry name" value="MacB-like_ATP-bd"/>
</dbReference>
<dbReference type="RefSeq" id="WP_002622039.1">
    <property type="nucleotide sequence ID" value="NZ_ANAH02000010.1"/>
</dbReference>
<evidence type="ECO:0000256" key="1">
    <source>
        <dbReference type="ARBA" id="ARBA00022448"/>
    </source>
</evidence>
<dbReference type="InterPro" id="IPR003593">
    <property type="entry name" value="AAA+_ATPase"/>
</dbReference>
<dbReference type="FunFam" id="3.40.50.300:FF:000032">
    <property type="entry name" value="Export ABC transporter ATP-binding protein"/>
    <property type="match status" value="1"/>
</dbReference>
<evidence type="ECO:0000313" key="7">
    <source>
        <dbReference type="Proteomes" id="UP000011682"/>
    </source>
</evidence>
<dbReference type="CDD" id="cd03255">
    <property type="entry name" value="ABC_MJ0796_LolCDE_FtsE"/>
    <property type="match status" value="1"/>
</dbReference>
<comment type="caution">
    <text evidence="6">The sequence shown here is derived from an EMBL/GenBank/DDBJ whole genome shotgun (WGS) entry which is preliminary data.</text>
</comment>
<evidence type="ECO:0000259" key="5">
    <source>
        <dbReference type="PROSITE" id="PS50893"/>
    </source>
</evidence>
<feature type="domain" description="ABC transporter" evidence="5">
    <location>
        <begin position="8"/>
        <end position="231"/>
    </location>
</feature>
<dbReference type="SMART" id="SM00382">
    <property type="entry name" value="AAA"/>
    <property type="match status" value="1"/>
</dbReference>
<dbReference type="PROSITE" id="PS50893">
    <property type="entry name" value="ABC_TRANSPORTER_2"/>
    <property type="match status" value="1"/>
</dbReference>
<keyword evidence="7" id="KW-1185">Reference proteome</keyword>
<proteinExistence type="inferred from homology"/>
<dbReference type="GO" id="GO:0022857">
    <property type="term" value="F:transmembrane transporter activity"/>
    <property type="evidence" value="ECO:0007669"/>
    <property type="project" value="TreeGrafter"/>
</dbReference>
<dbReference type="AlphaFoldDB" id="S9PA13"/>
<dbReference type="GO" id="GO:0005886">
    <property type="term" value="C:plasma membrane"/>
    <property type="evidence" value="ECO:0007669"/>
    <property type="project" value="TreeGrafter"/>
</dbReference>
<dbReference type="InterPro" id="IPR027417">
    <property type="entry name" value="P-loop_NTPase"/>
</dbReference>
<accession>S9PA13</accession>
<organism evidence="6 7">
    <name type="scientific">Cystobacter fuscus (strain ATCC 25194 / DSM 2262 / NBRC 100088 / M29)</name>
    <dbReference type="NCBI Taxonomy" id="1242864"/>
    <lineage>
        <taxon>Bacteria</taxon>
        <taxon>Pseudomonadati</taxon>
        <taxon>Myxococcota</taxon>
        <taxon>Myxococcia</taxon>
        <taxon>Myxococcales</taxon>
        <taxon>Cystobacterineae</taxon>
        <taxon>Archangiaceae</taxon>
        <taxon>Cystobacter</taxon>
    </lineage>
</organism>
<dbReference type="Proteomes" id="UP000011682">
    <property type="component" value="Unassembled WGS sequence"/>
</dbReference>
<dbReference type="Pfam" id="PF00005">
    <property type="entry name" value="ABC_tran"/>
    <property type="match status" value="1"/>
</dbReference>
<dbReference type="PROSITE" id="PS00211">
    <property type="entry name" value="ABC_TRANSPORTER_1"/>
    <property type="match status" value="1"/>
</dbReference>
<dbReference type="GO" id="GO:0005524">
    <property type="term" value="F:ATP binding"/>
    <property type="evidence" value="ECO:0007669"/>
    <property type="project" value="UniProtKB-KW"/>
</dbReference>
<sequence>MSPSPPVVELNDVSKSYAEGDAVREVLAGTSLTLHAGEFAVLLGRSGSGKSTLLNLISGIDQPSRGTVRVAGQELGALSEHARTLLRRERIGFIFQAFNLLPTLTVEENILLPLELTGRGGPASRERVRELLDTVGLGNRAASFPDRLSGGEQQRVAVARALAHAPPLLLADEPTGNLDEATGKRVLDLLEELTRRERVCALIVTHDPGMVARAHRVLRLEAGRLREEARP</sequence>
<evidence type="ECO:0000313" key="6">
    <source>
        <dbReference type="EMBL" id="EPX61235.1"/>
    </source>
</evidence>
<dbReference type="PANTHER" id="PTHR24220:SF685">
    <property type="entry name" value="ABC TRANSPORTER RELATED"/>
    <property type="match status" value="1"/>
</dbReference>
<name>S9PA13_CYSF2</name>